<sequence length="257" mass="28625">MEQRTVVLPYRHCVEPVHAVTEGLAMSEQKRAIRETGFTNCDVAAQVGGVHVLGGLHGHPLTIARLTGSITRYEPDVVAVEACAEAISQYHPDVQDARWPPRDELEAAAYATDRLYDLLLAGIDTRESEHSADFERFDREIFTELGIIGSPDELTRATYYELDLETIREWRALTEVRAPDAFTTVLAERDAVMAGHLHALVSDEDIDTIVAMVGVQHLTGVVDLLRTPSEIPDDFVEIPPLAHYRLFPRDSPWSSAK</sequence>
<evidence type="ECO:0008006" key="3">
    <source>
        <dbReference type="Google" id="ProtNLM"/>
    </source>
</evidence>
<dbReference type="AlphaFoldDB" id="A0A343TLA2"/>
<keyword evidence="2" id="KW-1185">Reference proteome</keyword>
<gene>
    <name evidence="1" type="ORF">AArcSl_2250</name>
</gene>
<organism evidence="1 2">
    <name type="scientific">Halalkaliarchaeum desulfuricum</name>
    <dbReference type="NCBI Taxonomy" id="2055893"/>
    <lineage>
        <taxon>Archaea</taxon>
        <taxon>Methanobacteriati</taxon>
        <taxon>Methanobacteriota</taxon>
        <taxon>Stenosarchaea group</taxon>
        <taxon>Halobacteria</taxon>
        <taxon>Halobacteriales</taxon>
        <taxon>Haloferacaceae</taxon>
        <taxon>Halalkaliarchaeum</taxon>
    </lineage>
</organism>
<dbReference type="Proteomes" id="UP000263012">
    <property type="component" value="Chromosome"/>
</dbReference>
<name>A0A343TLA2_9EURY</name>
<dbReference type="KEGG" id="hdf:AArcSl_2250"/>
<dbReference type="EMBL" id="CP025066">
    <property type="protein sequence ID" value="AUX09874.1"/>
    <property type="molecule type" value="Genomic_DNA"/>
</dbReference>
<accession>A0A343TLA2</accession>
<evidence type="ECO:0000313" key="2">
    <source>
        <dbReference type="Proteomes" id="UP000263012"/>
    </source>
</evidence>
<reference evidence="2" key="1">
    <citation type="submission" date="2017-11" db="EMBL/GenBank/DDBJ databases">
        <title>Phenotypic and genomic properties of facultatively anaerobic sulfur-reducing natronoarchaea from hypersaline soda lakes.</title>
        <authorList>
            <person name="Sorokin D.Y."/>
            <person name="Kublanov I.V."/>
            <person name="Roman P."/>
            <person name="Sinninghe Damste J.S."/>
            <person name="Golyshin P.N."/>
            <person name="Rojo D."/>
            <person name="Ciordia S."/>
            <person name="Mena M.D.C."/>
            <person name="Ferrer M."/>
            <person name="Messina E."/>
            <person name="Smedile F."/>
            <person name="La Spada G."/>
            <person name="La Cono V."/>
            <person name="Yakimov M.M."/>
        </authorList>
    </citation>
    <scope>NUCLEOTIDE SEQUENCE [LARGE SCALE GENOMIC DNA]</scope>
    <source>
        <strain evidence="2">AArc-Sl</strain>
    </source>
</reference>
<protein>
    <recommendedName>
        <fullName evidence="3">TraB family protein</fullName>
    </recommendedName>
</protein>
<evidence type="ECO:0000313" key="1">
    <source>
        <dbReference type="EMBL" id="AUX09874.1"/>
    </source>
</evidence>
<proteinExistence type="predicted"/>